<dbReference type="GO" id="GO:0006955">
    <property type="term" value="P:immune response"/>
    <property type="evidence" value="ECO:0007669"/>
    <property type="project" value="InterPro"/>
</dbReference>
<dbReference type="SMART" id="SM00125">
    <property type="entry name" value="IL1"/>
    <property type="match status" value="1"/>
</dbReference>
<dbReference type="GO" id="GO:0042119">
    <property type="term" value="P:neutrophil activation"/>
    <property type="evidence" value="ECO:0007669"/>
    <property type="project" value="TreeGrafter"/>
</dbReference>
<comment type="subcellular location">
    <subcellularLocation>
        <location evidence="2">Cytoplasm</location>
        <location evidence="2">Cytosol</location>
    </subcellularLocation>
    <subcellularLocation>
        <location evidence="1">Lysosome</location>
    </subcellularLocation>
    <subcellularLocation>
        <location evidence="3">Secreted</location>
        <location evidence="3">Extracellular exosome</location>
    </subcellularLocation>
</comment>
<evidence type="ECO:0000256" key="9">
    <source>
        <dbReference type="ARBA" id="ARBA00022620"/>
    </source>
</evidence>
<dbReference type="GO" id="GO:0071222">
    <property type="term" value="P:cellular response to lipopolysaccharide"/>
    <property type="evidence" value="ECO:0007669"/>
    <property type="project" value="TreeGrafter"/>
</dbReference>
<dbReference type="InterPro" id="IPR008996">
    <property type="entry name" value="IL1/FGF"/>
</dbReference>
<keyword evidence="8" id="KW-0964">Secreted</keyword>
<dbReference type="SUPFAM" id="SSF50353">
    <property type="entry name" value="Cytokine"/>
    <property type="match status" value="1"/>
</dbReference>
<evidence type="ECO:0000256" key="12">
    <source>
        <dbReference type="ARBA" id="ARBA00023246"/>
    </source>
</evidence>
<evidence type="ECO:0000256" key="1">
    <source>
        <dbReference type="ARBA" id="ARBA00004371"/>
    </source>
</evidence>
<keyword evidence="9" id="KW-0666">Pyrogen</keyword>
<gene>
    <name evidence="13" type="ORF">PBY51_023693</name>
</gene>
<keyword evidence="7" id="KW-0202">Cytokine</keyword>
<reference evidence="13 14" key="2">
    <citation type="journal article" date="2023" name="Mol. Biol. Evol.">
        <title>Genomics of Secondarily Temperate Adaptation in the Only Non-Antarctic Icefish.</title>
        <authorList>
            <person name="Rivera-Colon A.G."/>
            <person name="Rayamajhi N."/>
            <person name="Minhas B.F."/>
            <person name="Madrigal G."/>
            <person name="Bilyk K.T."/>
            <person name="Yoon V."/>
            <person name="Hune M."/>
            <person name="Gregory S."/>
            <person name="Cheng C.H.C."/>
            <person name="Catchen J.M."/>
        </authorList>
    </citation>
    <scope>NUCLEOTIDE SEQUENCE [LARGE SCALE GENOMIC DNA]</scope>
    <source>
        <strain evidence="13">JMC-PN-2008</strain>
    </source>
</reference>
<dbReference type="GO" id="GO:0005125">
    <property type="term" value="F:cytokine activity"/>
    <property type="evidence" value="ECO:0007669"/>
    <property type="project" value="UniProtKB-KW"/>
</dbReference>
<dbReference type="Proteomes" id="UP001346869">
    <property type="component" value="Unassembled WGS sequence"/>
</dbReference>
<evidence type="ECO:0000256" key="6">
    <source>
        <dbReference type="ARBA" id="ARBA00022490"/>
    </source>
</evidence>
<proteinExistence type="inferred from homology"/>
<accession>A0AAN7X3H5</accession>
<comment type="caution">
    <text evidence="13">The sequence shown here is derived from an EMBL/GenBank/DDBJ whole genome shotgun (WGS) entry which is preliminary data.</text>
</comment>
<evidence type="ECO:0000256" key="2">
    <source>
        <dbReference type="ARBA" id="ARBA00004514"/>
    </source>
</evidence>
<dbReference type="EMBL" id="JAUZQC010000021">
    <property type="protein sequence ID" value="KAK5852205.1"/>
    <property type="molecule type" value="Genomic_DNA"/>
</dbReference>
<dbReference type="PANTHER" id="PTHR10078">
    <property type="entry name" value="INTERLEUKIN-1 FAMILY MEMBER"/>
    <property type="match status" value="1"/>
</dbReference>
<keyword evidence="6" id="KW-0963">Cytoplasm</keyword>
<evidence type="ECO:0000256" key="8">
    <source>
        <dbReference type="ARBA" id="ARBA00022525"/>
    </source>
</evidence>
<evidence type="ECO:0000313" key="13">
    <source>
        <dbReference type="EMBL" id="KAK5852205.1"/>
    </source>
</evidence>
<organism evidence="13 14">
    <name type="scientific">Eleginops maclovinus</name>
    <name type="common">Patagonian blennie</name>
    <name type="synonym">Eleginus maclovinus</name>
    <dbReference type="NCBI Taxonomy" id="56733"/>
    <lineage>
        <taxon>Eukaryota</taxon>
        <taxon>Metazoa</taxon>
        <taxon>Chordata</taxon>
        <taxon>Craniata</taxon>
        <taxon>Vertebrata</taxon>
        <taxon>Euteleostomi</taxon>
        <taxon>Actinopterygii</taxon>
        <taxon>Neopterygii</taxon>
        <taxon>Teleostei</taxon>
        <taxon>Neoteleostei</taxon>
        <taxon>Acanthomorphata</taxon>
        <taxon>Eupercaria</taxon>
        <taxon>Perciformes</taxon>
        <taxon>Notothenioidei</taxon>
        <taxon>Eleginopidae</taxon>
        <taxon>Eleginops</taxon>
    </lineage>
</organism>
<dbReference type="GO" id="GO:0019221">
    <property type="term" value="P:cytokine-mediated signaling pathway"/>
    <property type="evidence" value="ECO:0007669"/>
    <property type="project" value="TreeGrafter"/>
</dbReference>
<dbReference type="GO" id="GO:0005764">
    <property type="term" value="C:lysosome"/>
    <property type="evidence" value="ECO:0007669"/>
    <property type="project" value="UniProtKB-SubCell"/>
</dbReference>
<evidence type="ECO:0000256" key="5">
    <source>
        <dbReference type="ARBA" id="ARBA00014702"/>
    </source>
</evidence>
<dbReference type="GO" id="GO:0005615">
    <property type="term" value="C:extracellular space"/>
    <property type="evidence" value="ECO:0007669"/>
    <property type="project" value="UniProtKB-KW"/>
</dbReference>
<dbReference type="GO" id="GO:1901222">
    <property type="term" value="P:regulation of non-canonical NF-kappaB signal transduction"/>
    <property type="evidence" value="ECO:0007669"/>
    <property type="project" value="TreeGrafter"/>
</dbReference>
<dbReference type="AlphaFoldDB" id="A0AAN7X3H5"/>
<keyword evidence="11" id="KW-0458">Lysosome</keyword>
<dbReference type="Pfam" id="PF00340">
    <property type="entry name" value="IL1"/>
    <property type="match status" value="1"/>
</dbReference>
<keyword evidence="12" id="KW-0497">Mitogen</keyword>
<evidence type="ECO:0000313" key="14">
    <source>
        <dbReference type="Proteomes" id="UP001346869"/>
    </source>
</evidence>
<keyword evidence="14" id="KW-1185">Reference proteome</keyword>
<dbReference type="GO" id="GO:0005829">
    <property type="term" value="C:cytosol"/>
    <property type="evidence" value="ECO:0007669"/>
    <property type="project" value="UniProtKB-SubCell"/>
</dbReference>
<dbReference type="GO" id="GO:0010628">
    <property type="term" value="P:positive regulation of gene expression"/>
    <property type="evidence" value="ECO:0007669"/>
    <property type="project" value="TreeGrafter"/>
</dbReference>
<evidence type="ECO:0000256" key="10">
    <source>
        <dbReference type="ARBA" id="ARBA00023198"/>
    </source>
</evidence>
<comment type="similarity">
    <text evidence="4">Belongs to the IL-1 family.</text>
</comment>
<name>A0AAN7X3H5_ELEMC</name>
<dbReference type="PANTHER" id="PTHR10078:SF30">
    <property type="entry name" value="INTERLEUKIN-1 BETA"/>
    <property type="match status" value="1"/>
</dbReference>
<dbReference type="GO" id="GO:0051781">
    <property type="term" value="P:positive regulation of cell division"/>
    <property type="evidence" value="ECO:0007669"/>
    <property type="project" value="UniProtKB-KW"/>
</dbReference>
<evidence type="ECO:0000256" key="7">
    <source>
        <dbReference type="ARBA" id="ARBA00022514"/>
    </source>
</evidence>
<reference evidence="13 14" key="1">
    <citation type="journal article" date="2023" name="Genes (Basel)">
        <title>Chromosome-Level Genome Assembly and Circadian Gene Repertoire of the Patagonia Blennie Eleginops maclovinus-The Closest Ancestral Proxy of Antarctic Cryonotothenioids.</title>
        <authorList>
            <person name="Cheng C.C."/>
            <person name="Rivera-Colon A.G."/>
            <person name="Minhas B.F."/>
            <person name="Wilson L."/>
            <person name="Rayamajhi N."/>
            <person name="Vargas-Chacoff L."/>
            <person name="Catchen J.M."/>
        </authorList>
    </citation>
    <scope>NUCLEOTIDE SEQUENCE [LARGE SCALE GENOMIC DNA]</scope>
    <source>
        <strain evidence="13">JMC-PN-2008</strain>
    </source>
</reference>
<sequence>MSNFDLSEALDSPHDLKDQGVEHCCFNMTDVQDEIFRIDEGLDLVVSRNPKNLRHFANLVLASNRKRKSLKHCGRGLSEEKLCSAIMDCLVTETTINMIHSPSTQVKTIFQRLHSATECTLCDHEQKNVVCGSDELKLQAITLQGGHGERKVNFQMYKYITACASDGEGLTVCLSISRDLHMSCSMEGDTVTLLLERCDEGDLKRISGDADMDRFLFFKRTVGVSLNSFESVKYRTWFISTSVKEENKPLEMCQQDTHTRLTCFKVNN</sequence>
<evidence type="ECO:0000256" key="3">
    <source>
        <dbReference type="ARBA" id="ARBA00004550"/>
    </source>
</evidence>
<dbReference type="GO" id="GO:0048246">
    <property type="term" value="P:macrophage chemotaxis"/>
    <property type="evidence" value="ECO:0007669"/>
    <property type="project" value="TreeGrafter"/>
</dbReference>
<protein>
    <recommendedName>
        <fullName evidence="5">Interleukin-1 beta</fullName>
    </recommendedName>
</protein>
<dbReference type="InterPro" id="IPR000975">
    <property type="entry name" value="IL-1_fam"/>
</dbReference>
<keyword evidence="10" id="KW-0395">Inflammatory response</keyword>
<evidence type="ECO:0000256" key="11">
    <source>
        <dbReference type="ARBA" id="ARBA00023228"/>
    </source>
</evidence>
<dbReference type="GO" id="GO:0001660">
    <property type="term" value="P:fever generation"/>
    <property type="evidence" value="ECO:0007669"/>
    <property type="project" value="UniProtKB-KW"/>
</dbReference>
<dbReference type="Gene3D" id="2.80.10.50">
    <property type="match status" value="1"/>
</dbReference>
<evidence type="ECO:0000256" key="4">
    <source>
        <dbReference type="ARBA" id="ARBA00010448"/>
    </source>
</evidence>